<keyword evidence="1" id="KW-0805">Transcription regulation</keyword>
<dbReference type="InterPro" id="IPR036390">
    <property type="entry name" value="WH_DNA-bd_sf"/>
</dbReference>
<proteinExistence type="predicted"/>
<dbReference type="SUPFAM" id="SSF55781">
    <property type="entry name" value="GAF domain-like"/>
    <property type="match status" value="1"/>
</dbReference>
<keyword evidence="7" id="KW-1185">Reference proteome</keyword>
<evidence type="ECO:0000259" key="4">
    <source>
        <dbReference type="PROSITE" id="PS51077"/>
    </source>
</evidence>
<dbReference type="Proteomes" id="UP000298781">
    <property type="component" value="Chromosome"/>
</dbReference>
<evidence type="ECO:0000259" key="5">
    <source>
        <dbReference type="PROSITE" id="PS51078"/>
    </source>
</evidence>
<accession>A0A4D7B4W8</accession>
<keyword evidence="2" id="KW-0238">DNA-binding</keyword>
<evidence type="ECO:0000256" key="3">
    <source>
        <dbReference type="ARBA" id="ARBA00023163"/>
    </source>
</evidence>
<keyword evidence="3" id="KW-0804">Transcription</keyword>
<dbReference type="GO" id="GO:0003700">
    <property type="term" value="F:DNA-binding transcription factor activity"/>
    <property type="evidence" value="ECO:0007669"/>
    <property type="project" value="TreeGrafter"/>
</dbReference>
<reference evidence="6 7" key="1">
    <citation type="submission" date="2019-04" db="EMBL/GenBank/DDBJ databases">
        <title>Phreatobacter aquaticus sp. nov.</title>
        <authorList>
            <person name="Choi A."/>
        </authorList>
    </citation>
    <scope>NUCLEOTIDE SEQUENCE [LARGE SCALE GENOMIC DNA]</scope>
    <source>
        <strain evidence="6 7">KCTC 52518</strain>
    </source>
</reference>
<evidence type="ECO:0000313" key="6">
    <source>
        <dbReference type="EMBL" id="QCI64736.1"/>
    </source>
</evidence>
<gene>
    <name evidence="6" type="ORF">E8M01_11195</name>
</gene>
<evidence type="ECO:0000256" key="2">
    <source>
        <dbReference type="ARBA" id="ARBA00023125"/>
    </source>
</evidence>
<dbReference type="PANTHER" id="PTHR30136:SF8">
    <property type="entry name" value="TRANSCRIPTIONAL REGULATORY PROTEIN"/>
    <property type="match status" value="1"/>
</dbReference>
<dbReference type="SMART" id="SM00346">
    <property type="entry name" value="HTH_ICLR"/>
    <property type="match status" value="1"/>
</dbReference>
<dbReference type="RefSeq" id="WP_136960187.1">
    <property type="nucleotide sequence ID" value="NZ_CP039690.1"/>
</dbReference>
<dbReference type="Pfam" id="PF09339">
    <property type="entry name" value="HTH_IclR"/>
    <property type="match status" value="1"/>
</dbReference>
<dbReference type="EMBL" id="CP039690">
    <property type="protein sequence ID" value="QCI64736.1"/>
    <property type="molecule type" value="Genomic_DNA"/>
</dbReference>
<organism evidence="6 7">
    <name type="scientific">Phreatobacter stygius</name>
    <dbReference type="NCBI Taxonomy" id="1940610"/>
    <lineage>
        <taxon>Bacteria</taxon>
        <taxon>Pseudomonadati</taxon>
        <taxon>Pseudomonadota</taxon>
        <taxon>Alphaproteobacteria</taxon>
        <taxon>Hyphomicrobiales</taxon>
        <taxon>Phreatobacteraceae</taxon>
        <taxon>Phreatobacter</taxon>
    </lineage>
</organism>
<dbReference type="InterPro" id="IPR014757">
    <property type="entry name" value="Tscrpt_reg_IclR_C"/>
</dbReference>
<dbReference type="GO" id="GO:0045892">
    <property type="term" value="P:negative regulation of DNA-templated transcription"/>
    <property type="evidence" value="ECO:0007669"/>
    <property type="project" value="TreeGrafter"/>
</dbReference>
<evidence type="ECO:0000313" key="7">
    <source>
        <dbReference type="Proteomes" id="UP000298781"/>
    </source>
</evidence>
<dbReference type="Pfam" id="PF01614">
    <property type="entry name" value="IclR_C"/>
    <property type="match status" value="1"/>
</dbReference>
<dbReference type="PROSITE" id="PS51078">
    <property type="entry name" value="ICLR_ED"/>
    <property type="match status" value="1"/>
</dbReference>
<sequence>MAIKPVAADDNADADAPRRGIGSADKAVDMLVALIEAGRAAPLRDLARATDMPASLAHRYLSSLVARRLARQDGATGFYDLGPLAIRLGAEALGRVDPLALAMEAMPALCDETGLTVLLNVLGDSGPVIVRWQRSRVPFMTTLAVGATLPLTQSATGRVLLAFLPARPVARLIERDTAAPGLAARLAQIRTRGYDTADSTVIPGLAAISAPVLDAQDEAVAALTLVGAGPDVRPLQQKAIDALMATCRHVSGQCGSDFLARLEGPA</sequence>
<dbReference type="SUPFAM" id="SSF46785">
    <property type="entry name" value="Winged helix' DNA-binding domain"/>
    <property type="match status" value="1"/>
</dbReference>
<dbReference type="PANTHER" id="PTHR30136">
    <property type="entry name" value="HELIX-TURN-HELIX TRANSCRIPTIONAL REGULATOR, ICLR FAMILY"/>
    <property type="match status" value="1"/>
</dbReference>
<dbReference type="Gene3D" id="3.30.450.40">
    <property type="match status" value="1"/>
</dbReference>
<feature type="domain" description="HTH iclR-type" evidence="4">
    <location>
        <begin position="21"/>
        <end position="83"/>
    </location>
</feature>
<dbReference type="PROSITE" id="PS51077">
    <property type="entry name" value="HTH_ICLR"/>
    <property type="match status" value="1"/>
</dbReference>
<dbReference type="GO" id="GO:0003677">
    <property type="term" value="F:DNA binding"/>
    <property type="evidence" value="ECO:0007669"/>
    <property type="project" value="UniProtKB-KW"/>
</dbReference>
<dbReference type="InterPro" id="IPR029016">
    <property type="entry name" value="GAF-like_dom_sf"/>
</dbReference>
<dbReference type="OrthoDB" id="6057486at2"/>
<dbReference type="InterPro" id="IPR036388">
    <property type="entry name" value="WH-like_DNA-bd_sf"/>
</dbReference>
<dbReference type="InterPro" id="IPR005471">
    <property type="entry name" value="Tscrpt_reg_IclR_N"/>
</dbReference>
<dbReference type="Gene3D" id="1.10.10.10">
    <property type="entry name" value="Winged helix-like DNA-binding domain superfamily/Winged helix DNA-binding domain"/>
    <property type="match status" value="1"/>
</dbReference>
<name>A0A4D7B4W8_9HYPH</name>
<evidence type="ECO:0000256" key="1">
    <source>
        <dbReference type="ARBA" id="ARBA00023015"/>
    </source>
</evidence>
<feature type="domain" description="IclR-ED" evidence="5">
    <location>
        <begin position="84"/>
        <end position="256"/>
    </location>
</feature>
<dbReference type="InterPro" id="IPR050707">
    <property type="entry name" value="HTH_MetabolicPath_Reg"/>
</dbReference>
<protein>
    <submittedName>
        <fullName evidence="6">IclR family transcriptional regulator</fullName>
    </submittedName>
</protein>
<dbReference type="KEGG" id="pstg:E8M01_11195"/>
<dbReference type="AlphaFoldDB" id="A0A4D7B4W8"/>